<protein>
    <submittedName>
        <fullName evidence="1">Uncharacterized protein</fullName>
    </submittedName>
</protein>
<dbReference type="AlphaFoldDB" id="A0A9I9E9M8"/>
<organism evidence="1">
    <name type="scientific">Cucumis melo</name>
    <name type="common">Muskmelon</name>
    <dbReference type="NCBI Taxonomy" id="3656"/>
    <lineage>
        <taxon>Eukaryota</taxon>
        <taxon>Viridiplantae</taxon>
        <taxon>Streptophyta</taxon>
        <taxon>Embryophyta</taxon>
        <taxon>Tracheophyta</taxon>
        <taxon>Spermatophyta</taxon>
        <taxon>Magnoliopsida</taxon>
        <taxon>eudicotyledons</taxon>
        <taxon>Gunneridae</taxon>
        <taxon>Pentapetalae</taxon>
        <taxon>rosids</taxon>
        <taxon>fabids</taxon>
        <taxon>Cucurbitales</taxon>
        <taxon>Cucurbitaceae</taxon>
        <taxon>Benincaseae</taxon>
        <taxon>Cucumis</taxon>
    </lineage>
</organism>
<dbReference type="EnsemblPlants" id="MELO3C030749.2.1">
    <property type="protein sequence ID" value="MELO3C030749.2.1"/>
    <property type="gene ID" value="MELO3C030749.2"/>
</dbReference>
<proteinExistence type="predicted"/>
<reference evidence="1" key="1">
    <citation type="submission" date="2023-03" db="UniProtKB">
        <authorList>
            <consortium name="EnsemblPlants"/>
        </authorList>
    </citation>
    <scope>IDENTIFICATION</scope>
</reference>
<name>A0A9I9E9M8_CUCME</name>
<sequence length="86" mass="9773">MRISLTKGAIPNPLIFPKECLLTIPTKHLTQGERRDLERDVLPVSMMCAFNPFRHPLEGSKVMLTYNDPVPQRFGLKGKMPKPLSQ</sequence>
<dbReference type="Gramene" id="MELO3C030749.2.1">
    <property type="protein sequence ID" value="MELO3C030749.2.1"/>
    <property type="gene ID" value="MELO3C030749.2"/>
</dbReference>
<evidence type="ECO:0000313" key="1">
    <source>
        <dbReference type="EnsemblPlants" id="MELO3C030749.2.1"/>
    </source>
</evidence>
<accession>A0A9I9E9M8</accession>